<comment type="caution">
    <text evidence="1">The sequence shown here is derived from an EMBL/GenBank/DDBJ whole genome shotgun (WGS) entry which is preliminary data.</text>
</comment>
<evidence type="ECO:0000313" key="2">
    <source>
        <dbReference type="Proteomes" id="UP000244906"/>
    </source>
</evidence>
<reference evidence="1 2" key="1">
    <citation type="submission" date="2018-04" db="EMBL/GenBank/DDBJ databases">
        <title>Thalassorhabdus spongiae gen. nov., sp. nov., isolated from a marine sponge in South-West Iceland.</title>
        <authorList>
            <person name="Knobloch S."/>
            <person name="Daussin A."/>
            <person name="Johannsson R."/>
            <person name="Marteinsson V.T."/>
        </authorList>
    </citation>
    <scope>NUCLEOTIDE SEQUENCE [LARGE SCALE GENOMIC DNA]</scope>
    <source>
        <strain evidence="1 2">Hp12</strain>
    </source>
</reference>
<dbReference type="PANTHER" id="PTHR47478">
    <property type="match status" value="1"/>
</dbReference>
<name>A0A2V1H0C2_9GAMM</name>
<dbReference type="NCBIfam" id="TIGR02254">
    <property type="entry name" value="YjjG_YfnB"/>
    <property type="match status" value="1"/>
</dbReference>
<dbReference type="InterPro" id="IPR006439">
    <property type="entry name" value="HAD-SF_hydro_IA"/>
</dbReference>
<sequence length="227" mass="26393">MKYQWILFDADETLFHFDAFKGMKLMFSRLDINFSQQDFQQYQAVNKPLWVDYQNGDITAHQLQTIRFQAWADKLEISTDRLNELFLNAMADTCQPLEGVPEMLQQLFGKVKMGIITNGFTQLQQIRLQRTELEKYFDLLVISEQVGFAKPDSKIFQYAWDKMGQPEKSQVLMVGDNSSSDILGANRFGFDSCWYNAKQQPPAKDEQGQPIDMTLQVTNYPQLMNQI</sequence>
<dbReference type="InterPro" id="IPR023214">
    <property type="entry name" value="HAD_sf"/>
</dbReference>
<dbReference type="InterPro" id="IPR052550">
    <property type="entry name" value="Pyrimidine_5'-ntase_YjjG"/>
</dbReference>
<dbReference type="SFLD" id="SFLDG01129">
    <property type="entry name" value="C1.5:_HAD__Beta-PGM__Phosphata"/>
    <property type="match status" value="1"/>
</dbReference>
<dbReference type="InterPro" id="IPR023198">
    <property type="entry name" value="PGP-like_dom2"/>
</dbReference>
<dbReference type="NCBIfam" id="TIGR01549">
    <property type="entry name" value="HAD-SF-IA-v1"/>
    <property type="match status" value="1"/>
</dbReference>
<dbReference type="Pfam" id="PF00702">
    <property type="entry name" value="Hydrolase"/>
    <property type="match status" value="1"/>
</dbReference>
<keyword evidence="1" id="KW-0378">Hydrolase</keyword>
<dbReference type="InterPro" id="IPR036412">
    <property type="entry name" value="HAD-like_sf"/>
</dbReference>
<evidence type="ECO:0000313" key="1">
    <source>
        <dbReference type="EMBL" id="PVZ68443.1"/>
    </source>
</evidence>
<dbReference type="GO" id="GO:0008253">
    <property type="term" value="F:5'-nucleotidase activity"/>
    <property type="evidence" value="ECO:0007669"/>
    <property type="project" value="UniProtKB-EC"/>
</dbReference>
<dbReference type="Proteomes" id="UP000244906">
    <property type="component" value="Unassembled WGS sequence"/>
</dbReference>
<dbReference type="Gene3D" id="3.40.50.1000">
    <property type="entry name" value="HAD superfamily/HAD-like"/>
    <property type="match status" value="1"/>
</dbReference>
<dbReference type="Gene3D" id="1.10.150.240">
    <property type="entry name" value="Putative phosphatase, domain 2"/>
    <property type="match status" value="1"/>
</dbReference>
<dbReference type="EMBL" id="QDDL01000005">
    <property type="protein sequence ID" value="PVZ68443.1"/>
    <property type="molecule type" value="Genomic_DNA"/>
</dbReference>
<dbReference type="InterPro" id="IPR011951">
    <property type="entry name" value="HAD-SF_hydro_IA_YjjG/PynA"/>
</dbReference>
<dbReference type="AlphaFoldDB" id="A0A2V1H0C2"/>
<gene>
    <name evidence="1" type="ORF">DC094_13530</name>
</gene>
<organism evidence="1 2">
    <name type="scientific">Pelagibaculum spongiae</name>
    <dbReference type="NCBI Taxonomy" id="2080658"/>
    <lineage>
        <taxon>Bacteria</taxon>
        <taxon>Pseudomonadati</taxon>
        <taxon>Pseudomonadota</taxon>
        <taxon>Gammaproteobacteria</taxon>
        <taxon>Oceanospirillales</taxon>
        <taxon>Pelagibaculum</taxon>
    </lineage>
</organism>
<keyword evidence="2" id="KW-1185">Reference proteome</keyword>
<dbReference type="EC" id="3.1.3.5" evidence="1"/>
<dbReference type="PANTHER" id="PTHR47478:SF1">
    <property type="entry name" value="PYRIMIDINE 5'-NUCLEOTIDASE YJJG"/>
    <property type="match status" value="1"/>
</dbReference>
<dbReference type="SUPFAM" id="SSF56784">
    <property type="entry name" value="HAD-like"/>
    <property type="match status" value="1"/>
</dbReference>
<dbReference type="NCBIfam" id="NF006976">
    <property type="entry name" value="PRK09449.1"/>
    <property type="match status" value="1"/>
</dbReference>
<dbReference type="CDD" id="cd04305">
    <property type="entry name" value="HAD_Neu5Ac-Pase_like"/>
    <property type="match status" value="1"/>
</dbReference>
<proteinExistence type="predicted"/>
<accession>A0A2V1H0C2</accession>
<protein>
    <submittedName>
        <fullName evidence="1">DUMP phosphatase</fullName>
        <ecNumber evidence="1">3.1.3.5</ecNumber>
    </submittedName>
</protein>
<dbReference type="OrthoDB" id="148966at2"/>
<dbReference type="SFLD" id="SFLDS00003">
    <property type="entry name" value="Haloacid_Dehalogenase"/>
    <property type="match status" value="1"/>
</dbReference>